<organism evidence="1 2">
    <name type="scientific">Crepidotus variabilis</name>
    <dbReference type="NCBI Taxonomy" id="179855"/>
    <lineage>
        <taxon>Eukaryota</taxon>
        <taxon>Fungi</taxon>
        <taxon>Dikarya</taxon>
        <taxon>Basidiomycota</taxon>
        <taxon>Agaricomycotina</taxon>
        <taxon>Agaricomycetes</taxon>
        <taxon>Agaricomycetidae</taxon>
        <taxon>Agaricales</taxon>
        <taxon>Agaricineae</taxon>
        <taxon>Crepidotaceae</taxon>
        <taxon>Crepidotus</taxon>
    </lineage>
</organism>
<evidence type="ECO:0000313" key="1">
    <source>
        <dbReference type="EMBL" id="KAF9532493.1"/>
    </source>
</evidence>
<evidence type="ECO:0000313" key="2">
    <source>
        <dbReference type="Proteomes" id="UP000807306"/>
    </source>
</evidence>
<accession>A0A9P6EML7</accession>
<comment type="caution">
    <text evidence="1">The sequence shown here is derived from an EMBL/GenBank/DDBJ whole genome shotgun (WGS) entry which is preliminary data.</text>
</comment>
<keyword evidence="2" id="KW-1185">Reference proteome</keyword>
<dbReference type="Proteomes" id="UP000807306">
    <property type="component" value="Unassembled WGS sequence"/>
</dbReference>
<dbReference type="AlphaFoldDB" id="A0A9P6EML7"/>
<name>A0A9P6EML7_9AGAR</name>
<dbReference type="EMBL" id="MU157831">
    <property type="protein sequence ID" value="KAF9532493.1"/>
    <property type="molecule type" value="Genomic_DNA"/>
</dbReference>
<gene>
    <name evidence="1" type="ORF">CPB83DRAFT_846882</name>
</gene>
<dbReference type="OrthoDB" id="3022832at2759"/>
<sequence length="269" mass="29769">MTREHNSLSGATVPISSRITALDKAGAPLTELFDYIPNDEQDWIYDPNQWNNTWKPKCAYEVHEVAQLHVYPSNSSAYQDQIPSLGAYVPTWATIYPDRQDVDTAGFYEGKLVNGSGNWRDLLVTYIFVSWPGSDPLNGNNVPSTANISFVNFLAHHVGRDASSGWFEETAFKSDVHVVDCAYTNTVKGGVAVEDQATIPASGPSSAITSVVGIYTLSIVGSSIREEPVKQPTGQEIIRYFQAYASVKYSQYPHTKRRSLLAKREVVQI</sequence>
<proteinExistence type="predicted"/>
<reference evidence="1" key="1">
    <citation type="submission" date="2020-11" db="EMBL/GenBank/DDBJ databases">
        <authorList>
            <consortium name="DOE Joint Genome Institute"/>
            <person name="Ahrendt S."/>
            <person name="Riley R."/>
            <person name="Andreopoulos W."/>
            <person name="Labutti K."/>
            <person name="Pangilinan J."/>
            <person name="Ruiz-Duenas F.J."/>
            <person name="Barrasa J.M."/>
            <person name="Sanchez-Garcia M."/>
            <person name="Camarero S."/>
            <person name="Miyauchi S."/>
            <person name="Serrano A."/>
            <person name="Linde D."/>
            <person name="Babiker R."/>
            <person name="Drula E."/>
            <person name="Ayuso-Fernandez I."/>
            <person name="Pacheco R."/>
            <person name="Padilla G."/>
            <person name="Ferreira P."/>
            <person name="Barriuso J."/>
            <person name="Kellner H."/>
            <person name="Castanera R."/>
            <person name="Alfaro M."/>
            <person name="Ramirez L."/>
            <person name="Pisabarro A.G."/>
            <person name="Kuo A."/>
            <person name="Tritt A."/>
            <person name="Lipzen A."/>
            <person name="He G."/>
            <person name="Yan M."/>
            <person name="Ng V."/>
            <person name="Cullen D."/>
            <person name="Martin F."/>
            <person name="Rosso M.-N."/>
            <person name="Henrissat B."/>
            <person name="Hibbett D."/>
            <person name="Martinez A.T."/>
            <person name="Grigoriev I.V."/>
        </authorList>
    </citation>
    <scope>NUCLEOTIDE SEQUENCE</scope>
    <source>
        <strain evidence="1">CBS 506.95</strain>
    </source>
</reference>
<protein>
    <submittedName>
        <fullName evidence="1">Uncharacterized protein</fullName>
    </submittedName>
</protein>